<evidence type="ECO:0000313" key="2">
    <source>
        <dbReference type="Proteomes" id="UP000294947"/>
    </source>
</evidence>
<keyword evidence="2" id="KW-1185">Reference proteome</keyword>
<sequence length="263" mass="30177">MGNALTVIAALTSVAGAIVTALLGARFERRRHLEQRQQERQDHTDRYSGPLLAAASSLASRLRNVMDTDQIDEFTSADDQHSQRYLDYAVNETLYRIGRYLCWVHIISREIRVLDLGNEERNRELVLRLGAVQHATSSRDGDLTFMLLGGEQWALGELMVDPDRPADDPRCISYVRFADRLDDPRFARWFQSLKQDIATYLQNPTQAKPRLTAITKALDDLVALLDPRGIWVPFDESIDAQRTLDTRKDRRSVRRTQRQTKLL</sequence>
<organism evidence="1 2">
    <name type="scientific">Saccharopolyspora elongata</name>
    <dbReference type="NCBI Taxonomy" id="2530387"/>
    <lineage>
        <taxon>Bacteria</taxon>
        <taxon>Bacillati</taxon>
        <taxon>Actinomycetota</taxon>
        <taxon>Actinomycetes</taxon>
        <taxon>Pseudonocardiales</taxon>
        <taxon>Pseudonocardiaceae</taxon>
        <taxon>Saccharopolyspora</taxon>
    </lineage>
</organism>
<dbReference type="AlphaFoldDB" id="A0A4R4XTS0"/>
<dbReference type="Proteomes" id="UP000294947">
    <property type="component" value="Unassembled WGS sequence"/>
</dbReference>
<protein>
    <submittedName>
        <fullName evidence="1">Uncharacterized protein</fullName>
    </submittedName>
</protein>
<dbReference type="OrthoDB" id="3682367at2"/>
<comment type="caution">
    <text evidence="1">The sequence shown here is derived from an EMBL/GenBank/DDBJ whole genome shotgun (WGS) entry which is preliminary data.</text>
</comment>
<accession>A0A4R4XTS0</accession>
<reference evidence="1 2" key="1">
    <citation type="submission" date="2019-03" db="EMBL/GenBank/DDBJ databases">
        <title>Draft genome sequences of novel Actinobacteria.</title>
        <authorList>
            <person name="Sahin N."/>
            <person name="Ay H."/>
            <person name="Saygin H."/>
        </authorList>
    </citation>
    <scope>NUCLEOTIDE SEQUENCE [LARGE SCALE GENOMIC DNA]</scope>
    <source>
        <strain evidence="1 2">7K502</strain>
    </source>
</reference>
<gene>
    <name evidence="1" type="ORF">E1288_44565</name>
</gene>
<dbReference type="RefSeq" id="WP_132495180.1">
    <property type="nucleotide sequence ID" value="NZ_SMKW01000145.1"/>
</dbReference>
<name>A0A4R4XTS0_9PSEU</name>
<proteinExistence type="predicted"/>
<dbReference type="EMBL" id="SMKW01000145">
    <property type="protein sequence ID" value="TDD34359.1"/>
    <property type="molecule type" value="Genomic_DNA"/>
</dbReference>
<evidence type="ECO:0000313" key="1">
    <source>
        <dbReference type="EMBL" id="TDD34359.1"/>
    </source>
</evidence>